<feature type="domain" description="Methyltransferase" evidence="6">
    <location>
        <begin position="74"/>
        <end position="210"/>
    </location>
</feature>
<keyword evidence="3 5" id="KW-0808">Transferase</keyword>
<dbReference type="Gene3D" id="3.40.50.150">
    <property type="entry name" value="Vaccinia Virus protein VP39"/>
    <property type="match status" value="1"/>
</dbReference>
<keyword evidence="5" id="KW-0813">Transport</keyword>
<keyword evidence="4 5" id="KW-0949">S-adenosyl-L-methionine</keyword>
<dbReference type="CDD" id="cd02440">
    <property type="entry name" value="AdoMet_MTases"/>
    <property type="match status" value="1"/>
</dbReference>
<gene>
    <name evidence="5" type="primary">EFM4</name>
    <name evidence="7" type="ORF">B0H67DRAFT_493880</name>
</gene>
<comment type="subcellular location">
    <subcellularLocation>
        <location evidence="5">Cytoplasm</location>
    </subcellularLocation>
</comment>
<name>A0AA40A8T0_9PEZI</name>
<comment type="function">
    <text evidence="5">S-adenosyl-L-methionine-dependent protein-lysine N-methyltransferase that mono- and dimethylates elongation factor 1-alpha at 'Lys-316'. May play a role in intracellular transport.</text>
</comment>
<dbReference type="GO" id="GO:0032259">
    <property type="term" value="P:methylation"/>
    <property type="evidence" value="ECO:0007669"/>
    <property type="project" value="UniProtKB-KW"/>
</dbReference>
<dbReference type="GO" id="GO:0016192">
    <property type="term" value="P:vesicle-mediated transport"/>
    <property type="evidence" value="ECO:0007669"/>
    <property type="project" value="UniProtKB-UniRule"/>
</dbReference>
<organism evidence="7 8">
    <name type="scientific">Lasiosphaeris hirsuta</name>
    <dbReference type="NCBI Taxonomy" id="260670"/>
    <lineage>
        <taxon>Eukaryota</taxon>
        <taxon>Fungi</taxon>
        <taxon>Dikarya</taxon>
        <taxon>Ascomycota</taxon>
        <taxon>Pezizomycotina</taxon>
        <taxon>Sordariomycetes</taxon>
        <taxon>Sordariomycetidae</taxon>
        <taxon>Sordariales</taxon>
        <taxon>Lasiosphaeriaceae</taxon>
        <taxon>Lasiosphaeris</taxon>
    </lineage>
</organism>
<keyword evidence="2 5" id="KW-0489">Methyltransferase</keyword>
<dbReference type="InterPro" id="IPR026635">
    <property type="entry name" value="Efm4/METTL10"/>
</dbReference>
<evidence type="ECO:0000256" key="5">
    <source>
        <dbReference type="HAMAP-Rule" id="MF_03188"/>
    </source>
</evidence>
<evidence type="ECO:0000313" key="8">
    <source>
        <dbReference type="Proteomes" id="UP001172102"/>
    </source>
</evidence>
<sequence>MSTTPPEAATPAHLDPSELGTKQYWDNLYATELSNHDSNPADEGTVWFDDSDAENKMVAFLDDAGAELGLDRATTSALDLGCGNGSLLFALRDDGWAGRLVGVDYSERSVRLAVAVGEGRGADKADVEFTVWDVLRGDFAVIVDPPDAAGWDLVLDKGTFDAVSLSDERDARGRRICEGYGERVARLLRPGGKFLVTSCNWTEKELEAWFGRKNTLDGGDSGGARLRQVARIEYPSFSFGGVKGQTISTLCFEKVDA</sequence>
<dbReference type="PANTHER" id="PTHR12843:SF5">
    <property type="entry name" value="EEF1A LYSINE METHYLTRANSFERASE 2"/>
    <property type="match status" value="1"/>
</dbReference>
<dbReference type="EMBL" id="JAUKUA010000005">
    <property type="protein sequence ID" value="KAK0711414.1"/>
    <property type="molecule type" value="Genomic_DNA"/>
</dbReference>
<dbReference type="SUPFAM" id="SSF53335">
    <property type="entry name" value="S-adenosyl-L-methionine-dependent methyltransferases"/>
    <property type="match status" value="1"/>
</dbReference>
<evidence type="ECO:0000256" key="3">
    <source>
        <dbReference type="ARBA" id="ARBA00022679"/>
    </source>
</evidence>
<dbReference type="HAMAP" id="MF_03188">
    <property type="entry name" value="Methyltr_EFM4"/>
    <property type="match status" value="1"/>
</dbReference>
<evidence type="ECO:0000259" key="6">
    <source>
        <dbReference type="Pfam" id="PF13847"/>
    </source>
</evidence>
<dbReference type="Pfam" id="PF13847">
    <property type="entry name" value="Methyltransf_31"/>
    <property type="match status" value="1"/>
</dbReference>
<dbReference type="InterPro" id="IPR029063">
    <property type="entry name" value="SAM-dependent_MTases_sf"/>
</dbReference>
<dbReference type="Proteomes" id="UP001172102">
    <property type="component" value="Unassembled WGS sequence"/>
</dbReference>
<protein>
    <recommendedName>
        <fullName evidence="5">Protein-lysine N-methyltransferase EFM4</fullName>
        <ecNumber evidence="5">2.1.1.-</ecNumber>
    </recommendedName>
    <alternativeName>
        <fullName evidence="5">Elongation factor methyltransferase 4</fullName>
    </alternativeName>
</protein>
<comment type="caution">
    <text evidence="7">The sequence shown here is derived from an EMBL/GenBank/DDBJ whole genome shotgun (WGS) entry which is preliminary data.</text>
</comment>
<reference evidence="7" key="1">
    <citation type="submission" date="2023-06" db="EMBL/GenBank/DDBJ databases">
        <title>Genome-scale phylogeny and comparative genomics of the fungal order Sordariales.</title>
        <authorList>
            <consortium name="Lawrence Berkeley National Laboratory"/>
            <person name="Hensen N."/>
            <person name="Bonometti L."/>
            <person name="Westerberg I."/>
            <person name="Brannstrom I.O."/>
            <person name="Guillou S."/>
            <person name="Cros-Aarteil S."/>
            <person name="Calhoun S."/>
            <person name="Haridas S."/>
            <person name="Kuo A."/>
            <person name="Mondo S."/>
            <person name="Pangilinan J."/>
            <person name="Riley R."/>
            <person name="Labutti K."/>
            <person name="Andreopoulos B."/>
            <person name="Lipzen A."/>
            <person name="Chen C."/>
            <person name="Yanf M."/>
            <person name="Daum C."/>
            <person name="Ng V."/>
            <person name="Clum A."/>
            <person name="Steindorff A."/>
            <person name="Ohm R."/>
            <person name="Martin F."/>
            <person name="Silar P."/>
            <person name="Natvig D."/>
            <person name="Lalanne C."/>
            <person name="Gautier V."/>
            <person name="Ament-Velasquez S.L."/>
            <person name="Kruys A."/>
            <person name="Hutchinson M.I."/>
            <person name="Powell A.J."/>
            <person name="Barry K."/>
            <person name="Miller A.N."/>
            <person name="Grigoriev I.V."/>
            <person name="Debuchy R."/>
            <person name="Gladieux P."/>
            <person name="Thoren M.H."/>
            <person name="Johannesson H."/>
        </authorList>
    </citation>
    <scope>NUCLEOTIDE SEQUENCE</scope>
    <source>
        <strain evidence="7">SMH4607-1</strain>
    </source>
</reference>
<accession>A0AA40A8T0</accession>
<dbReference type="AlphaFoldDB" id="A0AA40A8T0"/>
<keyword evidence="8" id="KW-1185">Reference proteome</keyword>
<comment type="similarity">
    <text evidence="5">Belongs to the class I-like SAM-binding methyltransferase superfamily. EFM4 family.</text>
</comment>
<evidence type="ECO:0000256" key="4">
    <source>
        <dbReference type="ARBA" id="ARBA00022691"/>
    </source>
</evidence>
<dbReference type="InterPro" id="IPR025714">
    <property type="entry name" value="Methyltranfer_dom"/>
</dbReference>
<dbReference type="GO" id="GO:0005737">
    <property type="term" value="C:cytoplasm"/>
    <property type="evidence" value="ECO:0007669"/>
    <property type="project" value="UniProtKB-SubCell"/>
</dbReference>
<dbReference type="EC" id="2.1.1.-" evidence="5"/>
<dbReference type="PANTHER" id="PTHR12843">
    <property type="entry name" value="PROTEIN-LYSINE N-METHYLTRANSFERASE METTL10"/>
    <property type="match status" value="1"/>
</dbReference>
<proteinExistence type="inferred from homology"/>
<evidence type="ECO:0000313" key="7">
    <source>
        <dbReference type="EMBL" id="KAK0711414.1"/>
    </source>
</evidence>
<evidence type="ECO:0000256" key="2">
    <source>
        <dbReference type="ARBA" id="ARBA00022603"/>
    </source>
</evidence>
<dbReference type="GO" id="GO:0016279">
    <property type="term" value="F:protein-lysine N-methyltransferase activity"/>
    <property type="evidence" value="ECO:0007669"/>
    <property type="project" value="UniProtKB-UniRule"/>
</dbReference>
<keyword evidence="1 5" id="KW-0963">Cytoplasm</keyword>
<evidence type="ECO:0000256" key="1">
    <source>
        <dbReference type="ARBA" id="ARBA00022490"/>
    </source>
</evidence>